<dbReference type="EMBL" id="CP001074">
    <property type="protein sequence ID" value="ACE92797.1"/>
    <property type="molecule type" value="Genomic_DNA"/>
</dbReference>
<dbReference type="eggNOG" id="ENOG50312QI">
    <property type="taxonomic scope" value="Bacteria"/>
</dbReference>
<reference evidence="1 2" key="1">
    <citation type="submission" date="2008-04" db="EMBL/GenBank/DDBJ databases">
        <title>Genome diversity and DNA divergence of Rhizobium etli.</title>
        <authorList>
            <person name="Gonzalez V."/>
            <person name="Acosta J.L."/>
            <person name="Santamaria R.I."/>
            <person name="Bustos P."/>
            <person name="Hernandez-Gonzalez I.L."/>
            <person name="Fernandez J.L."/>
            <person name="Diaz R."/>
            <person name="Flores M."/>
            <person name="Mora J."/>
            <person name="Palacios R."/>
            <person name="Davila G."/>
        </authorList>
    </citation>
    <scope>NUCLEOTIDE SEQUENCE [LARGE SCALE GENOMIC DNA]</scope>
    <source>
        <strain evidence="1 2">CIAT 652</strain>
    </source>
</reference>
<protein>
    <submittedName>
        <fullName evidence="1">Uncharacterized protein</fullName>
    </submittedName>
</protein>
<name>B3PZZ7_RHIE6</name>
<dbReference type="HOGENOM" id="CLU_3065408_0_0_5"/>
<proteinExistence type="predicted"/>
<evidence type="ECO:0000313" key="2">
    <source>
        <dbReference type="Proteomes" id="UP000008817"/>
    </source>
</evidence>
<dbReference type="Proteomes" id="UP000008817">
    <property type="component" value="Chromosome"/>
</dbReference>
<dbReference type="AlphaFoldDB" id="B3PZZ7"/>
<dbReference type="KEGG" id="rec:RHECIAT_CH0003860"/>
<accession>B3PZZ7</accession>
<organism evidence="1 2">
    <name type="scientific">Rhizobium etli (strain CIAT 652)</name>
    <dbReference type="NCBI Taxonomy" id="491916"/>
    <lineage>
        <taxon>Bacteria</taxon>
        <taxon>Pseudomonadati</taxon>
        <taxon>Pseudomonadota</taxon>
        <taxon>Alphaproteobacteria</taxon>
        <taxon>Hyphomicrobiales</taxon>
        <taxon>Rhizobiaceae</taxon>
        <taxon>Rhizobium/Agrobacterium group</taxon>
        <taxon>Rhizobium</taxon>
    </lineage>
</organism>
<sequence length="53" mass="6149">MFCAGISSGKSIEINRLERRAYEGFANFSFVQILCCKCFLTMHKLWSAQRQID</sequence>
<gene>
    <name evidence="1" type="ordered locus">RHECIAT_CH0003860</name>
</gene>
<evidence type="ECO:0000313" key="1">
    <source>
        <dbReference type="EMBL" id="ACE92797.1"/>
    </source>
</evidence>